<name>A0A7J9SGI9_9EURY</name>
<protein>
    <submittedName>
        <fullName evidence="2">Uncharacterized protein</fullName>
    </submittedName>
</protein>
<evidence type="ECO:0000313" key="2">
    <source>
        <dbReference type="EMBL" id="MBB6645077.1"/>
    </source>
</evidence>
<reference evidence="2 3" key="1">
    <citation type="submission" date="2020-08" db="EMBL/GenBank/DDBJ databases">
        <authorList>
            <person name="Seo M.-J."/>
        </authorList>
    </citation>
    <scope>NUCLEOTIDE SEQUENCE [LARGE SCALE GENOMIC DNA]</scope>
    <source>
        <strain evidence="2 3">MBLA0160</strain>
    </source>
</reference>
<proteinExistence type="predicted"/>
<feature type="transmembrane region" description="Helical" evidence="1">
    <location>
        <begin position="55"/>
        <end position="76"/>
    </location>
</feature>
<gene>
    <name evidence="2" type="ORF">H5V44_01960</name>
</gene>
<dbReference type="RefSeq" id="WP_185191455.1">
    <property type="nucleotide sequence ID" value="NZ_JACKXD010000001.1"/>
</dbReference>
<keyword evidence="1" id="KW-0812">Transmembrane</keyword>
<organism evidence="2 3">
    <name type="scientific">Halobellus ruber</name>
    <dbReference type="NCBI Taxonomy" id="2761102"/>
    <lineage>
        <taxon>Archaea</taxon>
        <taxon>Methanobacteriati</taxon>
        <taxon>Methanobacteriota</taxon>
        <taxon>Stenosarchaea group</taxon>
        <taxon>Halobacteria</taxon>
        <taxon>Halobacteriales</taxon>
        <taxon>Haloferacaceae</taxon>
        <taxon>Halobellus</taxon>
    </lineage>
</organism>
<accession>A0A7J9SGI9</accession>
<sequence length="142" mass="14868">MAPSATELLNRAKGSSLTNIAKRGFGAWLLSISAGFITGTQAIIDLALITPANLLTDFMGATLGAFLIEPLGVIIAGSEASQQGVRAFGLFGLIVGIVIVLAAFWIIIQYINRQDTTDLPFPGLTTDTVPFVGADEEADVDD</sequence>
<feature type="transmembrane region" description="Helical" evidence="1">
    <location>
        <begin position="88"/>
        <end position="111"/>
    </location>
</feature>
<keyword evidence="1" id="KW-0472">Membrane</keyword>
<keyword evidence="3" id="KW-1185">Reference proteome</keyword>
<comment type="caution">
    <text evidence="2">The sequence shown here is derived from an EMBL/GenBank/DDBJ whole genome shotgun (WGS) entry which is preliminary data.</text>
</comment>
<keyword evidence="1" id="KW-1133">Transmembrane helix</keyword>
<feature type="transmembrane region" description="Helical" evidence="1">
    <location>
        <begin position="25"/>
        <end position="49"/>
    </location>
</feature>
<dbReference type="EMBL" id="JACKXD010000001">
    <property type="protein sequence ID" value="MBB6645077.1"/>
    <property type="molecule type" value="Genomic_DNA"/>
</dbReference>
<dbReference type="AlphaFoldDB" id="A0A7J9SGI9"/>
<dbReference type="Proteomes" id="UP000546257">
    <property type="component" value="Unassembled WGS sequence"/>
</dbReference>
<evidence type="ECO:0000313" key="3">
    <source>
        <dbReference type="Proteomes" id="UP000546257"/>
    </source>
</evidence>
<evidence type="ECO:0000256" key="1">
    <source>
        <dbReference type="SAM" id="Phobius"/>
    </source>
</evidence>